<keyword evidence="2" id="KW-1185">Reference proteome</keyword>
<evidence type="ECO:0000313" key="1">
    <source>
        <dbReference type="EMBL" id="KAI3758916.1"/>
    </source>
</evidence>
<proteinExistence type="predicted"/>
<organism evidence="1 2">
    <name type="scientific">Arctium lappa</name>
    <name type="common">Greater burdock</name>
    <name type="synonym">Lappa major</name>
    <dbReference type="NCBI Taxonomy" id="4217"/>
    <lineage>
        <taxon>Eukaryota</taxon>
        <taxon>Viridiplantae</taxon>
        <taxon>Streptophyta</taxon>
        <taxon>Embryophyta</taxon>
        <taxon>Tracheophyta</taxon>
        <taxon>Spermatophyta</taxon>
        <taxon>Magnoliopsida</taxon>
        <taxon>eudicotyledons</taxon>
        <taxon>Gunneridae</taxon>
        <taxon>Pentapetalae</taxon>
        <taxon>asterids</taxon>
        <taxon>campanulids</taxon>
        <taxon>Asterales</taxon>
        <taxon>Asteraceae</taxon>
        <taxon>Carduoideae</taxon>
        <taxon>Cardueae</taxon>
        <taxon>Arctiinae</taxon>
        <taxon>Arctium</taxon>
    </lineage>
</organism>
<dbReference type="EMBL" id="CM042048">
    <property type="protein sequence ID" value="KAI3758916.1"/>
    <property type="molecule type" value="Genomic_DNA"/>
</dbReference>
<reference evidence="2" key="1">
    <citation type="journal article" date="2022" name="Mol. Ecol. Resour.">
        <title>The genomes of chicory, endive, great burdock and yacon provide insights into Asteraceae palaeo-polyploidization history and plant inulin production.</title>
        <authorList>
            <person name="Fan W."/>
            <person name="Wang S."/>
            <person name="Wang H."/>
            <person name="Wang A."/>
            <person name="Jiang F."/>
            <person name="Liu H."/>
            <person name="Zhao H."/>
            <person name="Xu D."/>
            <person name="Zhang Y."/>
        </authorList>
    </citation>
    <scope>NUCLEOTIDE SEQUENCE [LARGE SCALE GENOMIC DNA]</scope>
    <source>
        <strain evidence="2">cv. Niubang</strain>
    </source>
</reference>
<accession>A0ACB9EJR0</accession>
<reference evidence="1 2" key="2">
    <citation type="journal article" date="2022" name="Mol. Ecol. Resour.">
        <title>The genomes of chicory, endive, great burdock and yacon provide insights into Asteraceae paleo-polyploidization history and plant inulin production.</title>
        <authorList>
            <person name="Fan W."/>
            <person name="Wang S."/>
            <person name="Wang H."/>
            <person name="Wang A."/>
            <person name="Jiang F."/>
            <person name="Liu H."/>
            <person name="Zhao H."/>
            <person name="Xu D."/>
            <person name="Zhang Y."/>
        </authorList>
    </citation>
    <scope>NUCLEOTIDE SEQUENCE [LARGE SCALE GENOMIC DNA]</scope>
    <source>
        <strain evidence="2">cv. Niubang</strain>
    </source>
</reference>
<protein>
    <submittedName>
        <fullName evidence="1">Uncharacterized protein</fullName>
    </submittedName>
</protein>
<dbReference type="Proteomes" id="UP001055879">
    <property type="component" value="Linkage Group LG02"/>
</dbReference>
<gene>
    <name evidence="1" type="ORF">L6452_06489</name>
</gene>
<comment type="caution">
    <text evidence="1">The sequence shown here is derived from an EMBL/GenBank/DDBJ whole genome shotgun (WGS) entry which is preliminary data.</text>
</comment>
<name>A0ACB9EJR0_ARCLA</name>
<sequence length="312" mass="34653">MADLYGTNNDRSFSSSSSLESEDMSSFFQSFLNNSSTKGKYGRLFPSPPPISTDFVDSDQRFSDLSSFYGTDTNQVNFQPRQDLAGFDLGCQVQKQSEGRQNSNPPRSSKRTRAAEIHNLSEKRRRSRINEKLKALQTLVPNSNKTDKASMLDEAIEYLKQLQLKVQALTMRNGLGLQQPIYSQEQEMQRGMGANPSQNQNQNQGGFSIDIGNGHMGMLPSLSNMMKQDNVFGSEVNQYHHLFTNHSTSIKEMGCLNGKIPSPAEQQQAVCLTATTRPNYHNISKMLLLIPPSLEEETGQNSPSAAATVPQS</sequence>
<evidence type="ECO:0000313" key="2">
    <source>
        <dbReference type="Proteomes" id="UP001055879"/>
    </source>
</evidence>